<accession>A0A371DPP2</accession>
<keyword evidence="3" id="KW-1185">Reference proteome</keyword>
<evidence type="ECO:0000313" key="3">
    <source>
        <dbReference type="Proteomes" id="UP000256964"/>
    </source>
</evidence>
<organism evidence="2 3">
    <name type="scientific">Lentinus brumalis</name>
    <dbReference type="NCBI Taxonomy" id="2498619"/>
    <lineage>
        <taxon>Eukaryota</taxon>
        <taxon>Fungi</taxon>
        <taxon>Dikarya</taxon>
        <taxon>Basidiomycota</taxon>
        <taxon>Agaricomycotina</taxon>
        <taxon>Agaricomycetes</taxon>
        <taxon>Polyporales</taxon>
        <taxon>Polyporaceae</taxon>
        <taxon>Lentinus</taxon>
    </lineage>
</organism>
<feature type="signal peptide" evidence="1">
    <location>
        <begin position="1"/>
        <end position="37"/>
    </location>
</feature>
<keyword evidence="1" id="KW-0732">Signal</keyword>
<dbReference type="AlphaFoldDB" id="A0A371DPP2"/>
<name>A0A371DPP2_9APHY</name>
<dbReference type="EMBL" id="KZ857384">
    <property type="protein sequence ID" value="RDX54515.1"/>
    <property type="molecule type" value="Genomic_DNA"/>
</dbReference>
<evidence type="ECO:0000313" key="2">
    <source>
        <dbReference type="EMBL" id="RDX54515.1"/>
    </source>
</evidence>
<evidence type="ECO:0008006" key="4">
    <source>
        <dbReference type="Google" id="ProtNLM"/>
    </source>
</evidence>
<evidence type="ECO:0000256" key="1">
    <source>
        <dbReference type="SAM" id="SignalP"/>
    </source>
</evidence>
<reference evidence="2 3" key="1">
    <citation type="journal article" date="2018" name="Biotechnol. Biofuels">
        <title>Integrative visual omics of the white-rot fungus Polyporus brumalis exposes the biotechnological potential of its oxidative enzymes for delignifying raw plant biomass.</title>
        <authorList>
            <person name="Miyauchi S."/>
            <person name="Rancon A."/>
            <person name="Drula E."/>
            <person name="Hage H."/>
            <person name="Chaduli D."/>
            <person name="Favel A."/>
            <person name="Grisel S."/>
            <person name="Henrissat B."/>
            <person name="Herpoel-Gimbert I."/>
            <person name="Ruiz-Duenas F.J."/>
            <person name="Chevret D."/>
            <person name="Hainaut M."/>
            <person name="Lin J."/>
            <person name="Wang M."/>
            <person name="Pangilinan J."/>
            <person name="Lipzen A."/>
            <person name="Lesage-Meessen L."/>
            <person name="Navarro D."/>
            <person name="Riley R."/>
            <person name="Grigoriev I.V."/>
            <person name="Zhou S."/>
            <person name="Raouche S."/>
            <person name="Rosso M.N."/>
        </authorList>
    </citation>
    <scope>NUCLEOTIDE SEQUENCE [LARGE SCALE GENOMIC DNA]</scope>
    <source>
        <strain evidence="2 3">BRFM 1820</strain>
    </source>
</reference>
<feature type="chain" id="PRO_5016679557" description="Hydrophobin" evidence="1">
    <location>
        <begin position="38"/>
        <end position="170"/>
    </location>
</feature>
<sequence>MAACRRRPRLAKPMNCTIGLLLARATWPAAILGEVSCLYTYGGRCATTRSAQRVRMSGQAAEREQQLLTSGTSILRHGRRATYLMLKACGNEIGRMCRNVIATIVEDMHCGATGQCCASDALKCRCCSLGSSDTGSRTLEVVAVVVATFCDRYDRGAPTQDLKSPQDLGD</sequence>
<gene>
    <name evidence="2" type="ORF">OH76DRAFT_973576</name>
</gene>
<dbReference type="Proteomes" id="UP000256964">
    <property type="component" value="Unassembled WGS sequence"/>
</dbReference>
<proteinExistence type="predicted"/>
<protein>
    <recommendedName>
        <fullName evidence="4">Hydrophobin</fullName>
    </recommendedName>
</protein>